<evidence type="ECO:0000256" key="6">
    <source>
        <dbReference type="ARBA" id="ARBA00030642"/>
    </source>
</evidence>
<keyword evidence="8 10" id="KW-0413">Isomerase</keyword>
<dbReference type="RefSeq" id="WP_137098948.1">
    <property type="nucleotide sequence ID" value="NZ_CP039865.1"/>
</dbReference>
<dbReference type="EMBL" id="CP039865">
    <property type="protein sequence ID" value="QCK85614.1"/>
    <property type="molecule type" value="Genomic_DNA"/>
</dbReference>
<dbReference type="PANTHER" id="PTHR47245:SF2">
    <property type="entry name" value="PEPTIDYL-PROLYL CIS-TRANS ISOMERASE HP_0175-RELATED"/>
    <property type="match status" value="1"/>
</dbReference>
<dbReference type="Proteomes" id="UP000298588">
    <property type="component" value="Chromosome"/>
</dbReference>
<dbReference type="SUPFAM" id="SSF109998">
    <property type="entry name" value="Triger factor/SurA peptide-binding domain-like"/>
    <property type="match status" value="1"/>
</dbReference>
<evidence type="ECO:0000256" key="2">
    <source>
        <dbReference type="ARBA" id="ARBA00007656"/>
    </source>
</evidence>
<proteinExistence type="inferred from homology"/>
<dbReference type="InterPro" id="IPR000297">
    <property type="entry name" value="PPIase_PpiC"/>
</dbReference>
<protein>
    <recommendedName>
        <fullName evidence="4">Parvulin-like PPIase</fullName>
        <ecNumber evidence="3">5.2.1.8</ecNumber>
    </recommendedName>
    <alternativeName>
        <fullName evidence="6">Peptidyl-prolyl cis-trans isomerase plp</fullName>
    </alternativeName>
    <alternativeName>
        <fullName evidence="7">Rotamase plp</fullName>
    </alternativeName>
</protein>
<evidence type="ECO:0000313" key="10">
    <source>
        <dbReference type="EMBL" id="QCK85614.1"/>
    </source>
</evidence>
<dbReference type="InterPro" id="IPR023058">
    <property type="entry name" value="PPIase_PpiC_CS"/>
</dbReference>
<dbReference type="Gene3D" id="3.10.50.40">
    <property type="match status" value="1"/>
</dbReference>
<dbReference type="PROSITE" id="PS01096">
    <property type="entry name" value="PPIC_PPIASE_1"/>
    <property type="match status" value="1"/>
</dbReference>
<dbReference type="SUPFAM" id="SSF54534">
    <property type="entry name" value="FKBP-like"/>
    <property type="match status" value="1"/>
</dbReference>
<organism evidence="10 11">
    <name type="scientific">Phreatobacter aquaticus</name>
    <dbReference type="NCBI Taxonomy" id="2570229"/>
    <lineage>
        <taxon>Bacteria</taxon>
        <taxon>Pseudomonadati</taxon>
        <taxon>Pseudomonadota</taxon>
        <taxon>Alphaproteobacteria</taxon>
        <taxon>Hyphomicrobiales</taxon>
        <taxon>Phreatobacteraceae</taxon>
        <taxon>Phreatobacter</taxon>
    </lineage>
</organism>
<dbReference type="PANTHER" id="PTHR47245">
    <property type="entry name" value="PEPTIDYLPROLYL ISOMERASE"/>
    <property type="match status" value="1"/>
</dbReference>
<evidence type="ECO:0000256" key="1">
    <source>
        <dbReference type="ARBA" id="ARBA00000971"/>
    </source>
</evidence>
<dbReference type="InterPro" id="IPR027304">
    <property type="entry name" value="Trigger_fact/SurA_dom_sf"/>
</dbReference>
<evidence type="ECO:0000256" key="8">
    <source>
        <dbReference type="PROSITE-ProRule" id="PRU00278"/>
    </source>
</evidence>
<feature type="domain" description="PpiC" evidence="9">
    <location>
        <begin position="121"/>
        <end position="223"/>
    </location>
</feature>
<dbReference type="AlphaFoldDB" id="A0A4D7QJS7"/>
<comment type="similarity">
    <text evidence="2">Belongs to the PpiC/parvulin rotamase family.</text>
</comment>
<evidence type="ECO:0000256" key="5">
    <source>
        <dbReference type="ARBA" id="ARBA00023110"/>
    </source>
</evidence>
<dbReference type="InterPro" id="IPR050245">
    <property type="entry name" value="PrsA_foldase"/>
</dbReference>
<dbReference type="GO" id="GO:0003755">
    <property type="term" value="F:peptidyl-prolyl cis-trans isomerase activity"/>
    <property type="evidence" value="ECO:0007669"/>
    <property type="project" value="UniProtKB-KW"/>
</dbReference>
<evidence type="ECO:0000259" key="9">
    <source>
        <dbReference type="PROSITE" id="PS50198"/>
    </source>
</evidence>
<evidence type="ECO:0000256" key="7">
    <source>
        <dbReference type="ARBA" id="ARBA00031484"/>
    </source>
</evidence>
<evidence type="ECO:0000256" key="3">
    <source>
        <dbReference type="ARBA" id="ARBA00013194"/>
    </source>
</evidence>
<dbReference type="InterPro" id="IPR046357">
    <property type="entry name" value="PPIase_dom_sf"/>
</dbReference>
<dbReference type="PROSITE" id="PS50198">
    <property type="entry name" value="PPIC_PPIASE_2"/>
    <property type="match status" value="1"/>
</dbReference>
<reference evidence="10 11" key="1">
    <citation type="submission" date="2019-04" db="EMBL/GenBank/DDBJ databases">
        <title>Phreatobacter aquaticus sp. nov.</title>
        <authorList>
            <person name="Choi A."/>
            <person name="Baek K."/>
        </authorList>
    </citation>
    <scope>NUCLEOTIDE SEQUENCE [LARGE SCALE GENOMIC DNA]</scope>
    <source>
        <strain evidence="10 11">NMCR1094</strain>
    </source>
</reference>
<evidence type="ECO:0000256" key="4">
    <source>
        <dbReference type="ARBA" id="ARBA00018370"/>
    </source>
</evidence>
<gene>
    <name evidence="10" type="ORF">E8L99_07445</name>
</gene>
<dbReference type="EC" id="5.2.1.8" evidence="3"/>
<accession>A0A4D7QJS7</accession>
<sequence>MTHAAPTRTLISAPGRTPVSVNGQVIARDAILREARNHQSAQASEAWKAAATALVVKELLVQEARRLGVSGEAMDDGEGRRETDEEAAIRSLVDREVIVPTPTEAECRRYYAANAARFRSATLTEACHILLAASPEDGEARQAAEVLADQILAELKDDPARFGELAAAHSRCPSASQGGSLGQLTSGSTVPEFEAAMALIEPGTVSPMAIPTRFGLHIVRVARRIEGAALPFDLVRDRIAGYLASAVERRATAQYVARLVSAADIRGVDLAGAQAHRVH</sequence>
<evidence type="ECO:0000313" key="11">
    <source>
        <dbReference type="Proteomes" id="UP000298588"/>
    </source>
</evidence>
<name>A0A4D7QJS7_9HYPH</name>
<dbReference type="Pfam" id="PF00639">
    <property type="entry name" value="Rotamase"/>
    <property type="match status" value="1"/>
</dbReference>
<dbReference type="OrthoDB" id="196786at2"/>
<keyword evidence="11" id="KW-1185">Reference proteome</keyword>
<comment type="catalytic activity">
    <reaction evidence="1">
        <text>[protein]-peptidylproline (omega=180) = [protein]-peptidylproline (omega=0)</text>
        <dbReference type="Rhea" id="RHEA:16237"/>
        <dbReference type="Rhea" id="RHEA-COMP:10747"/>
        <dbReference type="Rhea" id="RHEA-COMP:10748"/>
        <dbReference type="ChEBI" id="CHEBI:83833"/>
        <dbReference type="ChEBI" id="CHEBI:83834"/>
        <dbReference type="EC" id="5.2.1.8"/>
    </reaction>
</comment>
<keyword evidence="5 8" id="KW-0697">Rotamase</keyword>
<dbReference type="KEGG" id="paqt:E8L99_07445"/>